<dbReference type="Gene3D" id="2.60.40.640">
    <property type="match status" value="1"/>
</dbReference>
<proteinExistence type="predicted"/>
<evidence type="ECO:0000313" key="2">
    <source>
        <dbReference type="EMBL" id="KAK9709768.1"/>
    </source>
</evidence>
<comment type="caution">
    <text evidence="2">The sequence shown here is derived from an EMBL/GenBank/DDBJ whole genome shotgun (WGS) entry which is preliminary data.</text>
</comment>
<dbReference type="SUPFAM" id="SSF81296">
    <property type="entry name" value="E set domains"/>
    <property type="match status" value="1"/>
</dbReference>
<dbReference type="EMBL" id="JASJQH010007383">
    <property type="protein sequence ID" value="KAK9709768.1"/>
    <property type="molecule type" value="Genomic_DNA"/>
</dbReference>
<dbReference type="InterPro" id="IPR014756">
    <property type="entry name" value="Ig_E-set"/>
</dbReference>
<reference evidence="2 3" key="1">
    <citation type="submission" date="2023-04" db="EMBL/GenBank/DDBJ databases">
        <title>Genome of Basidiobolus ranarum AG-B5.</title>
        <authorList>
            <person name="Stajich J.E."/>
            <person name="Carter-House D."/>
            <person name="Gryganskyi A."/>
        </authorList>
    </citation>
    <scope>NUCLEOTIDE SEQUENCE [LARGE SCALE GENOMIC DNA]</scope>
    <source>
        <strain evidence="2 3">AG-B5</strain>
    </source>
</reference>
<keyword evidence="3" id="KW-1185">Reference proteome</keyword>
<dbReference type="Pfam" id="PF00339">
    <property type="entry name" value="Arrestin_N"/>
    <property type="match status" value="1"/>
</dbReference>
<dbReference type="SMART" id="SM01017">
    <property type="entry name" value="Arrestin_C"/>
    <property type="match status" value="1"/>
</dbReference>
<accession>A0ABR2VYU7</accession>
<dbReference type="Proteomes" id="UP001479436">
    <property type="component" value="Unassembled WGS sequence"/>
</dbReference>
<dbReference type="InterPro" id="IPR011021">
    <property type="entry name" value="Arrestin-like_N"/>
</dbReference>
<organism evidence="2 3">
    <name type="scientific">Basidiobolus ranarum</name>
    <dbReference type="NCBI Taxonomy" id="34480"/>
    <lineage>
        <taxon>Eukaryota</taxon>
        <taxon>Fungi</taxon>
        <taxon>Fungi incertae sedis</taxon>
        <taxon>Zoopagomycota</taxon>
        <taxon>Entomophthoromycotina</taxon>
        <taxon>Basidiobolomycetes</taxon>
        <taxon>Basidiobolales</taxon>
        <taxon>Basidiobolaceae</taxon>
        <taxon>Basidiobolus</taxon>
    </lineage>
</organism>
<sequence length="344" mass="39747">MFKHSKNLPFLSKNASLEFEIENDLLTLQGTPQESVGCVLRGSVILTVNNPLKVKSIWAKFVGKVRLNENDNITCREHIIVNRKLEILTRTQGFYTLKNDQYRYPFEIALDGSTPESTDLPYGRIEYRMIAVVERPGLHFDLKARRSIEIQRNSSSYYNDALMYSSETLGTWQDRFRYHISVSEPTLIINQRVPIVLDLTSLTDDLDIHKIRFYLIETTHYSGPEGSWDFRTQEYPLKSAKFDNFGNAMVGSENTRRLLPDLILPLDVYPTLNTEYIQVKHELCILFQMNDKRQGERIVLQKDLPVIVRSSEQLSLDISPPRYQTLPSYTDLPPPSYTYAPISA</sequence>
<evidence type="ECO:0000259" key="1">
    <source>
        <dbReference type="SMART" id="SM01017"/>
    </source>
</evidence>
<name>A0ABR2VYU7_9FUNG</name>
<gene>
    <name evidence="2" type="ORF">K7432_008810</name>
</gene>
<dbReference type="Pfam" id="PF02752">
    <property type="entry name" value="Arrestin_C"/>
    <property type="match status" value="1"/>
</dbReference>
<dbReference type="InterPro" id="IPR014752">
    <property type="entry name" value="Arrestin-like_C"/>
</dbReference>
<feature type="domain" description="Arrestin C-terminal-like" evidence="1">
    <location>
        <begin position="172"/>
        <end position="313"/>
    </location>
</feature>
<dbReference type="InterPro" id="IPR050357">
    <property type="entry name" value="Arrestin_domain-protein"/>
</dbReference>
<dbReference type="PANTHER" id="PTHR11188:SF17">
    <property type="entry name" value="FI21816P1"/>
    <property type="match status" value="1"/>
</dbReference>
<dbReference type="PANTHER" id="PTHR11188">
    <property type="entry name" value="ARRESTIN DOMAIN CONTAINING PROTEIN"/>
    <property type="match status" value="1"/>
</dbReference>
<evidence type="ECO:0000313" key="3">
    <source>
        <dbReference type="Proteomes" id="UP001479436"/>
    </source>
</evidence>
<dbReference type="InterPro" id="IPR011022">
    <property type="entry name" value="Arrestin_C-like"/>
</dbReference>
<protein>
    <recommendedName>
        <fullName evidence="1">Arrestin C-terminal-like domain-containing protein</fullName>
    </recommendedName>
</protein>